<accession>A0A9P0CPV2</accession>
<proteinExistence type="predicted"/>
<gene>
    <name evidence="3" type="ORF">PSYICH_LOCUS5069</name>
</gene>
<feature type="transmembrane region" description="Helical" evidence="1">
    <location>
        <begin position="169"/>
        <end position="193"/>
    </location>
</feature>
<sequence length="254" mass="29507">MSITKYSILSVLIVLLYFGGVKCEFCIKGDFKLKNYFIFYEYKACKLTPFYIGVVEEVISTSYNPPLCFIRINTNGTNYVLLMLETVNICSETLWKTDKASVYVQEKVGTNNYTNLEFLTDLLKPTKNSIFCDENLENLKKLDNLKNLENREDIENLVKSIISVSYSTLLLIVFLIIFMISKSAWGVITNWYILRTSNVLSKKVIVIKSFSQSLTIQELLERTQSVKCCDRDRNMYKSNIDPFEILDNEFYSDR</sequence>
<protein>
    <submittedName>
        <fullName evidence="3">Uncharacterized protein</fullName>
    </submittedName>
</protein>
<keyword evidence="1" id="KW-0472">Membrane</keyword>
<reference evidence="3" key="1">
    <citation type="submission" date="2022-01" db="EMBL/GenBank/DDBJ databases">
        <authorList>
            <person name="King R."/>
        </authorList>
    </citation>
    <scope>NUCLEOTIDE SEQUENCE</scope>
</reference>
<keyword evidence="2" id="KW-0732">Signal</keyword>
<keyword evidence="4" id="KW-1185">Reference proteome</keyword>
<evidence type="ECO:0000256" key="1">
    <source>
        <dbReference type="SAM" id="Phobius"/>
    </source>
</evidence>
<keyword evidence="1" id="KW-1133">Transmembrane helix</keyword>
<dbReference type="Proteomes" id="UP001153636">
    <property type="component" value="Chromosome 16"/>
</dbReference>
<feature type="signal peptide" evidence="2">
    <location>
        <begin position="1"/>
        <end position="23"/>
    </location>
</feature>
<evidence type="ECO:0000313" key="3">
    <source>
        <dbReference type="EMBL" id="CAH1104068.1"/>
    </source>
</evidence>
<dbReference type="AlphaFoldDB" id="A0A9P0CPV2"/>
<evidence type="ECO:0000256" key="2">
    <source>
        <dbReference type="SAM" id="SignalP"/>
    </source>
</evidence>
<keyword evidence="1" id="KW-0812">Transmembrane</keyword>
<feature type="chain" id="PRO_5040142511" evidence="2">
    <location>
        <begin position="24"/>
        <end position="254"/>
    </location>
</feature>
<evidence type="ECO:0000313" key="4">
    <source>
        <dbReference type="Proteomes" id="UP001153636"/>
    </source>
</evidence>
<name>A0A9P0CPV2_9CUCU</name>
<dbReference type="EMBL" id="OV651828">
    <property type="protein sequence ID" value="CAH1104068.1"/>
    <property type="molecule type" value="Genomic_DNA"/>
</dbReference>
<organism evidence="3 4">
    <name type="scientific">Psylliodes chrysocephalus</name>
    <dbReference type="NCBI Taxonomy" id="3402493"/>
    <lineage>
        <taxon>Eukaryota</taxon>
        <taxon>Metazoa</taxon>
        <taxon>Ecdysozoa</taxon>
        <taxon>Arthropoda</taxon>
        <taxon>Hexapoda</taxon>
        <taxon>Insecta</taxon>
        <taxon>Pterygota</taxon>
        <taxon>Neoptera</taxon>
        <taxon>Endopterygota</taxon>
        <taxon>Coleoptera</taxon>
        <taxon>Polyphaga</taxon>
        <taxon>Cucujiformia</taxon>
        <taxon>Chrysomeloidea</taxon>
        <taxon>Chrysomelidae</taxon>
        <taxon>Galerucinae</taxon>
        <taxon>Alticini</taxon>
        <taxon>Psylliodes</taxon>
    </lineage>
</organism>